<dbReference type="Pfam" id="PF13456">
    <property type="entry name" value="RVT_3"/>
    <property type="match status" value="1"/>
</dbReference>
<dbReference type="InterPro" id="IPR053151">
    <property type="entry name" value="RNase_H-like"/>
</dbReference>
<dbReference type="GO" id="GO:0003676">
    <property type="term" value="F:nucleic acid binding"/>
    <property type="evidence" value="ECO:0007669"/>
    <property type="project" value="InterPro"/>
</dbReference>
<keyword evidence="3" id="KW-1185">Reference proteome</keyword>
<dbReference type="EMBL" id="MJEQ01000609">
    <property type="protein sequence ID" value="OIT35112.1"/>
    <property type="molecule type" value="Genomic_DNA"/>
</dbReference>
<dbReference type="SUPFAM" id="SSF53098">
    <property type="entry name" value="Ribonuclease H-like"/>
    <property type="match status" value="1"/>
</dbReference>
<gene>
    <name evidence="2" type="ORF">A4A49_53640</name>
</gene>
<sequence length="96" mass="10913">MAFAQSVRSISNNMAEAKAALVGLNWCILHGLDNIILECDSLLVIDMSRGKSEVPWQMMDIIRQIQNLVSQVNCVTCHCFIKWWMLSLNGVLRMMN</sequence>
<dbReference type="InterPro" id="IPR002156">
    <property type="entry name" value="RNaseH_domain"/>
</dbReference>
<evidence type="ECO:0000313" key="2">
    <source>
        <dbReference type="EMBL" id="OIT35112.1"/>
    </source>
</evidence>
<dbReference type="Gramene" id="OIT35112">
    <property type="protein sequence ID" value="OIT35112"/>
    <property type="gene ID" value="A4A49_53640"/>
</dbReference>
<name>A0A314L0W0_NICAT</name>
<protein>
    <recommendedName>
        <fullName evidence="1">RNase H type-1 domain-containing protein</fullName>
    </recommendedName>
</protein>
<dbReference type="Gene3D" id="3.30.420.10">
    <property type="entry name" value="Ribonuclease H-like superfamily/Ribonuclease H"/>
    <property type="match status" value="1"/>
</dbReference>
<dbReference type="AlphaFoldDB" id="A0A314L0W0"/>
<reference evidence="2" key="1">
    <citation type="submission" date="2016-11" db="EMBL/GenBank/DDBJ databases">
        <title>The genome of Nicotiana attenuata.</title>
        <authorList>
            <person name="Xu S."/>
            <person name="Brockmoeller T."/>
            <person name="Gaquerel E."/>
            <person name="Navarro A."/>
            <person name="Kuhl H."/>
            <person name="Gase K."/>
            <person name="Ling Z."/>
            <person name="Zhou W."/>
            <person name="Kreitzer C."/>
            <person name="Stanke M."/>
            <person name="Tang H."/>
            <person name="Lyons E."/>
            <person name="Pandey P."/>
            <person name="Pandey S.P."/>
            <person name="Timmermann B."/>
            <person name="Baldwin I.T."/>
        </authorList>
    </citation>
    <scope>NUCLEOTIDE SEQUENCE [LARGE SCALE GENOMIC DNA]</scope>
    <source>
        <strain evidence="2">UT</strain>
    </source>
</reference>
<dbReference type="InterPro" id="IPR012337">
    <property type="entry name" value="RNaseH-like_sf"/>
</dbReference>
<organism evidence="2 3">
    <name type="scientific">Nicotiana attenuata</name>
    <name type="common">Coyote tobacco</name>
    <dbReference type="NCBI Taxonomy" id="49451"/>
    <lineage>
        <taxon>Eukaryota</taxon>
        <taxon>Viridiplantae</taxon>
        <taxon>Streptophyta</taxon>
        <taxon>Embryophyta</taxon>
        <taxon>Tracheophyta</taxon>
        <taxon>Spermatophyta</taxon>
        <taxon>Magnoliopsida</taxon>
        <taxon>eudicotyledons</taxon>
        <taxon>Gunneridae</taxon>
        <taxon>Pentapetalae</taxon>
        <taxon>asterids</taxon>
        <taxon>lamiids</taxon>
        <taxon>Solanales</taxon>
        <taxon>Solanaceae</taxon>
        <taxon>Nicotianoideae</taxon>
        <taxon>Nicotianeae</taxon>
        <taxon>Nicotiana</taxon>
    </lineage>
</organism>
<dbReference type="PANTHER" id="PTHR47723:SF7">
    <property type="entry name" value="RNASE H FAMILY PROTEIN"/>
    <property type="match status" value="1"/>
</dbReference>
<accession>A0A314L0W0</accession>
<comment type="caution">
    <text evidence="2">The sequence shown here is derived from an EMBL/GenBank/DDBJ whole genome shotgun (WGS) entry which is preliminary data.</text>
</comment>
<evidence type="ECO:0000259" key="1">
    <source>
        <dbReference type="Pfam" id="PF13456"/>
    </source>
</evidence>
<dbReference type="InterPro" id="IPR044730">
    <property type="entry name" value="RNase_H-like_dom_plant"/>
</dbReference>
<evidence type="ECO:0000313" key="3">
    <source>
        <dbReference type="Proteomes" id="UP000187609"/>
    </source>
</evidence>
<dbReference type="GO" id="GO:0004523">
    <property type="term" value="F:RNA-DNA hybrid ribonuclease activity"/>
    <property type="evidence" value="ECO:0007669"/>
    <property type="project" value="InterPro"/>
</dbReference>
<dbReference type="SMR" id="A0A314L0W0"/>
<dbReference type="Proteomes" id="UP000187609">
    <property type="component" value="Unassembled WGS sequence"/>
</dbReference>
<dbReference type="PANTHER" id="PTHR47723">
    <property type="entry name" value="OS05G0353850 PROTEIN"/>
    <property type="match status" value="1"/>
</dbReference>
<dbReference type="CDD" id="cd06222">
    <property type="entry name" value="RNase_H_like"/>
    <property type="match status" value="1"/>
</dbReference>
<dbReference type="InterPro" id="IPR036397">
    <property type="entry name" value="RNaseH_sf"/>
</dbReference>
<proteinExistence type="predicted"/>
<feature type="domain" description="RNase H type-1" evidence="1">
    <location>
        <begin position="8"/>
        <end position="76"/>
    </location>
</feature>